<comment type="similarity">
    <text evidence="3">Belongs to the cytochrome P450 family.</text>
</comment>
<keyword evidence="9" id="KW-0408">Iron</keyword>
<dbReference type="PRINTS" id="PR00464">
    <property type="entry name" value="EP450II"/>
</dbReference>
<reference evidence="13" key="4">
    <citation type="submission" date="2019-03" db="UniProtKB">
        <authorList>
            <consortium name="EnsemblPlants"/>
        </authorList>
    </citation>
    <scope>IDENTIFICATION</scope>
</reference>
<keyword evidence="5 12" id="KW-0812">Transmembrane</keyword>
<evidence type="ECO:0000256" key="11">
    <source>
        <dbReference type="ARBA" id="ARBA00023136"/>
    </source>
</evidence>
<feature type="transmembrane region" description="Helical" evidence="12">
    <location>
        <begin position="21"/>
        <end position="43"/>
    </location>
</feature>
<dbReference type="SUPFAM" id="SSF48264">
    <property type="entry name" value="Cytochrome P450"/>
    <property type="match status" value="1"/>
</dbReference>
<dbReference type="InterPro" id="IPR050665">
    <property type="entry name" value="Cytochrome_P450_Monooxygen"/>
</dbReference>
<evidence type="ECO:0000313" key="14">
    <source>
        <dbReference type="Proteomes" id="UP000015105"/>
    </source>
</evidence>
<proteinExistence type="inferred from homology"/>
<evidence type="ECO:0000313" key="13">
    <source>
        <dbReference type="EnsemblPlants" id="AET7Gv20389300.5"/>
    </source>
</evidence>
<dbReference type="Gramene" id="AET7Gv20389300.5">
    <property type="protein sequence ID" value="AET7Gv20389300.5"/>
    <property type="gene ID" value="AET7Gv20389300"/>
</dbReference>
<evidence type="ECO:0000256" key="9">
    <source>
        <dbReference type="ARBA" id="ARBA00023004"/>
    </source>
</evidence>
<name>A0A453R067_AEGTS</name>
<protein>
    <recommendedName>
        <fullName evidence="15">Cytochrome P450</fullName>
    </recommendedName>
</protein>
<evidence type="ECO:0000256" key="7">
    <source>
        <dbReference type="ARBA" id="ARBA00022989"/>
    </source>
</evidence>
<dbReference type="Pfam" id="PF00067">
    <property type="entry name" value="p450"/>
    <property type="match status" value="1"/>
</dbReference>
<dbReference type="Gene3D" id="1.10.630.10">
    <property type="entry name" value="Cytochrome P450"/>
    <property type="match status" value="1"/>
</dbReference>
<accession>A0A453R067</accession>
<keyword evidence="7 12" id="KW-1133">Transmembrane helix</keyword>
<evidence type="ECO:0000256" key="6">
    <source>
        <dbReference type="ARBA" id="ARBA00022723"/>
    </source>
</evidence>
<keyword evidence="6" id="KW-0479">Metal-binding</keyword>
<keyword evidence="8" id="KW-0560">Oxidoreductase</keyword>
<dbReference type="GO" id="GO:0016705">
    <property type="term" value="F:oxidoreductase activity, acting on paired donors, with incorporation or reduction of molecular oxygen"/>
    <property type="evidence" value="ECO:0007669"/>
    <property type="project" value="InterPro"/>
</dbReference>
<keyword evidence="4" id="KW-0349">Heme</keyword>
<comment type="subcellular location">
    <subcellularLocation>
        <location evidence="2">Membrane</location>
    </subcellularLocation>
</comment>
<reference evidence="13" key="5">
    <citation type="journal article" date="2021" name="G3 (Bethesda)">
        <title>Aegilops tauschii genome assembly Aet v5.0 features greater sequence contiguity and improved annotation.</title>
        <authorList>
            <person name="Wang L."/>
            <person name="Zhu T."/>
            <person name="Rodriguez J.C."/>
            <person name="Deal K.R."/>
            <person name="Dubcovsky J."/>
            <person name="McGuire P.E."/>
            <person name="Lux T."/>
            <person name="Spannagl M."/>
            <person name="Mayer K.F.X."/>
            <person name="Baldrich P."/>
            <person name="Meyers B.C."/>
            <person name="Huo N."/>
            <person name="Gu Y.Q."/>
            <person name="Zhou H."/>
            <person name="Devos K.M."/>
            <person name="Bennetzen J.L."/>
            <person name="Unver T."/>
            <person name="Budak H."/>
            <person name="Gulick P.J."/>
            <person name="Galiba G."/>
            <person name="Kalapos B."/>
            <person name="Nelson D.R."/>
            <person name="Li P."/>
            <person name="You F.M."/>
            <person name="Luo M.C."/>
            <person name="Dvorak J."/>
        </authorList>
    </citation>
    <scope>NUCLEOTIDE SEQUENCE [LARGE SCALE GENOMIC DNA]</scope>
    <source>
        <strain evidence="13">cv. AL8/78</strain>
    </source>
</reference>
<evidence type="ECO:0000256" key="2">
    <source>
        <dbReference type="ARBA" id="ARBA00004370"/>
    </source>
</evidence>
<dbReference type="GO" id="GO:0004497">
    <property type="term" value="F:monooxygenase activity"/>
    <property type="evidence" value="ECO:0007669"/>
    <property type="project" value="UniProtKB-KW"/>
</dbReference>
<evidence type="ECO:0000256" key="12">
    <source>
        <dbReference type="SAM" id="Phobius"/>
    </source>
</evidence>
<keyword evidence="10" id="KW-0503">Monooxygenase</keyword>
<dbReference type="Proteomes" id="UP000015105">
    <property type="component" value="Chromosome 7D"/>
</dbReference>
<dbReference type="InterPro" id="IPR002402">
    <property type="entry name" value="Cyt_P450_E_grp-II"/>
</dbReference>
<evidence type="ECO:0008006" key="15">
    <source>
        <dbReference type="Google" id="ProtNLM"/>
    </source>
</evidence>
<evidence type="ECO:0000256" key="5">
    <source>
        <dbReference type="ARBA" id="ARBA00022692"/>
    </source>
</evidence>
<evidence type="ECO:0000256" key="4">
    <source>
        <dbReference type="ARBA" id="ARBA00022617"/>
    </source>
</evidence>
<comment type="cofactor">
    <cofactor evidence="1">
        <name>heme</name>
        <dbReference type="ChEBI" id="CHEBI:30413"/>
    </cofactor>
</comment>
<reference evidence="13" key="3">
    <citation type="journal article" date="2017" name="Nature">
        <title>Genome sequence of the progenitor of the wheat D genome Aegilops tauschii.</title>
        <authorList>
            <person name="Luo M.C."/>
            <person name="Gu Y.Q."/>
            <person name="Puiu D."/>
            <person name="Wang H."/>
            <person name="Twardziok S.O."/>
            <person name="Deal K.R."/>
            <person name="Huo N."/>
            <person name="Zhu T."/>
            <person name="Wang L."/>
            <person name="Wang Y."/>
            <person name="McGuire P.E."/>
            <person name="Liu S."/>
            <person name="Long H."/>
            <person name="Ramasamy R.K."/>
            <person name="Rodriguez J.C."/>
            <person name="Van S.L."/>
            <person name="Yuan L."/>
            <person name="Wang Z."/>
            <person name="Xia Z."/>
            <person name="Xiao L."/>
            <person name="Anderson O.D."/>
            <person name="Ouyang S."/>
            <person name="Liang Y."/>
            <person name="Zimin A.V."/>
            <person name="Pertea G."/>
            <person name="Qi P."/>
            <person name="Bennetzen J.L."/>
            <person name="Dai X."/>
            <person name="Dawson M.W."/>
            <person name="Muller H.G."/>
            <person name="Kugler K."/>
            <person name="Rivarola-Duarte L."/>
            <person name="Spannagl M."/>
            <person name="Mayer K.F.X."/>
            <person name="Lu F.H."/>
            <person name="Bevan M.W."/>
            <person name="Leroy P."/>
            <person name="Li P."/>
            <person name="You F.M."/>
            <person name="Sun Q."/>
            <person name="Liu Z."/>
            <person name="Lyons E."/>
            <person name="Wicker T."/>
            <person name="Salzberg S.L."/>
            <person name="Devos K.M."/>
            <person name="Dvorak J."/>
        </authorList>
    </citation>
    <scope>NUCLEOTIDE SEQUENCE [LARGE SCALE GENOMIC DNA]</scope>
    <source>
        <strain evidence="13">cv. AL8/78</strain>
    </source>
</reference>
<dbReference type="PANTHER" id="PTHR24282">
    <property type="entry name" value="CYTOCHROME P450 FAMILY MEMBER"/>
    <property type="match status" value="1"/>
</dbReference>
<dbReference type="EnsemblPlants" id="AET7Gv20389300.5">
    <property type="protein sequence ID" value="AET7Gv20389300.5"/>
    <property type="gene ID" value="AET7Gv20389300"/>
</dbReference>
<dbReference type="InterPro" id="IPR036396">
    <property type="entry name" value="Cyt_P450_sf"/>
</dbReference>
<keyword evidence="14" id="KW-1185">Reference proteome</keyword>
<evidence type="ECO:0000256" key="8">
    <source>
        <dbReference type="ARBA" id="ARBA00023002"/>
    </source>
</evidence>
<dbReference type="GO" id="GO:0005506">
    <property type="term" value="F:iron ion binding"/>
    <property type="evidence" value="ECO:0007669"/>
    <property type="project" value="InterPro"/>
</dbReference>
<reference evidence="14" key="2">
    <citation type="journal article" date="2017" name="Nat. Plants">
        <title>The Aegilops tauschii genome reveals multiple impacts of transposons.</title>
        <authorList>
            <person name="Zhao G."/>
            <person name="Zou C."/>
            <person name="Li K."/>
            <person name="Wang K."/>
            <person name="Li T."/>
            <person name="Gao L."/>
            <person name="Zhang X."/>
            <person name="Wang H."/>
            <person name="Yang Z."/>
            <person name="Liu X."/>
            <person name="Jiang W."/>
            <person name="Mao L."/>
            <person name="Kong X."/>
            <person name="Jiao Y."/>
            <person name="Jia J."/>
        </authorList>
    </citation>
    <scope>NUCLEOTIDE SEQUENCE [LARGE SCALE GENOMIC DNA]</scope>
    <source>
        <strain evidence="14">cv. AL8/78</strain>
    </source>
</reference>
<dbReference type="PANTHER" id="PTHR24282:SF100">
    <property type="entry name" value="OS06G0191800 PROTEIN"/>
    <property type="match status" value="1"/>
</dbReference>
<sequence length="250" mass="27647">ELRRTDRSSHAMVAMAPAAGLVLASLAVVLATSLWTAAVHLVWRPYAVARAFRRQGIRGPAYRFFVGNNEEAMAMRAATADDVLDLRSHDIIARVMPHYKAWVASYGKMFLSWSGYTPALCVRDLDMVKQILSNRTGLYGKTNPGPNLLALLGKGLVFSDGDDWARHRRIVHPAFTMDKLKMMTRTMAECAGEMVRPWEALAAASDGGVARVDDVGQQFVELTADVISHTAFGSSYREGKEVFMAQRELQ</sequence>
<evidence type="ECO:0000256" key="1">
    <source>
        <dbReference type="ARBA" id="ARBA00001971"/>
    </source>
</evidence>
<evidence type="ECO:0000256" key="3">
    <source>
        <dbReference type="ARBA" id="ARBA00010617"/>
    </source>
</evidence>
<dbReference type="GO" id="GO:0006629">
    <property type="term" value="P:lipid metabolic process"/>
    <property type="evidence" value="ECO:0007669"/>
    <property type="project" value="UniProtKB-ARBA"/>
</dbReference>
<dbReference type="GO" id="GO:0016020">
    <property type="term" value="C:membrane"/>
    <property type="evidence" value="ECO:0007669"/>
    <property type="project" value="UniProtKB-SubCell"/>
</dbReference>
<dbReference type="InterPro" id="IPR001128">
    <property type="entry name" value="Cyt_P450"/>
</dbReference>
<evidence type="ECO:0000256" key="10">
    <source>
        <dbReference type="ARBA" id="ARBA00023033"/>
    </source>
</evidence>
<dbReference type="GO" id="GO:0020037">
    <property type="term" value="F:heme binding"/>
    <property type="evidence" value="ECO:0007669"/>
    <property type="project" value="InterPro"/>
</dbReference>
<reference evidence="14" key="1">
    <citation type="journal article" date="2014" name="Science">
        <title>Ancient hybridizations among the ancestral genomes of bread wheat.</title>
        <authorList>
            <consortium name="International Wheat Genome Sequencing Consortium,"/>
            <person name="Marcussen T."/>
            <person name="Sandve S.R."/>
            <person name="Heier L."/>
            <person name="Spannagl M."/>
            <person name="Pfeifer M."/>
            <person name="Jakobsen K.S."/>
            <person name="Wulff B.B."/>
            <person name="Steuernagel B."/>
            <person name="Mayer K.F."/>
            <person name="Olsen O.A."/>
        </authorList>
    </citation>
    <scope>NUCLEOTIDE SEQUENCE [LARGE SCALE GENOMIC DNA]</scope>
    <source>
        <strain evidence="14">cv. AL8/78</strain>
    </source>
</reference>
<organism evidence="13 14">
    <name type="scientific">Aegilops tauschii subsp. strangulata</name>
    <name type="common">Goatgrass</name>
    <dbReference type="NCBI Taxonomy" id="200361"/>
    <lineage>
        <taxon>Eukaryota</taxon>
        <taxon>Viridiplantae</taxon>
        <taxon>Streptophyta</taxon>
        <taxon>Embryophyta</taxon>
        <taxon>Tracheophyta</taxon>
        <taxon>Spermatophyta</taxon>
        <taxon>Magnoliopsida</taxon>
        <taxon>Liliopsida</taxon>
        <taxon>Poales</taxon>
        <taxon>Poaceae</taxon>
        <taxon>BOP clade</taxon>
        <taxon>Pooideae</taxon>
        <taxon>Triticodae</taxon>
        <taxon>Triticeae</taxon>
        <taxon>Triticinae</taxon>
        <taxon>Aegilops</taxon>
    </lineage>
</organism>
<dbReference type="AlphaFoldDB" id="A0A453R067"/>
<keyword evidence="11 12" id="KW-0472">Membrane</keyword>